<organism evidence="4 5">
    <name type="scientific">Tetraparma gracilis</name>
    <dbReference type="NCBI Taxonomy" id="2962635"/>
    <lineage>
        <taxon>Eukaryota</taxon>
        <taxon>Sar</taxon>
        <taxon>Stramenopiles</taxon>
        <taxon>Ochrophyta</taxon>
        <taxon>Bolidophyceae</taxon>
        <taxon>Parmales</taxon>
        <taxon>Triparmaceae</taxon>
        <taxon>Tetraparma</taxon>
    </lineage>
</organism>
<dbReference type="SUPFAM" id="SSF55315">
    <property type="entry name" value="L30e-like"/>
    <property type="match status" value="1"/>
</dbReference>
<evidence type="ECO:0000313" key="4">
    <source>
        <dbReference type="EMBL" id="GMI35421.1"/>
    </source>
</evidence>
<dbReference type="EMBL" id="BRYB01001876">
    <property type="protein sequence ID" value="GMI35421.1"/>
    <property type="molecule type" value="Genomic_DNA"/>
</dbReference>
<dbReference type="Pfam" id="PF01248">
    <property type="entry name" value="Ribosomal_L7Ae"/>
    <property type="match status" value="1"/>
</dbReference>
<feature type="coiled-coil region" evidence="1">
    <location>
        <begin position="44"/>
        <end position="71"/>
    </location>
</feature>
<dbReference type="InterPro" id="IPR040051">
    <property type="entry name" value="SECISBP2"/>
</dbReference>
<keyword evidence="5" id="KW-1185">Reference proteome</keyword>
<dbReference type="Proteomes" id="UP001165060">
    <property type="component" value="Unassembled WGS sequence"/>
</dbReference>
<dbReference type="InterPro" id="IPR004038">
    <property type="entry name" value="Ribosomal_eL8/eL30/eS12/Gad45"/>
</dbReference>
<evidence type="ECO:0000256" key="1">
    <source>
        <dbReference type="SAM" id="Coils"/>
    </source>
</evidence>
<dbReference type="PANTHER" id="PTHR13284:SF4">
    <property type="entry name" value="C2H2-TYPE DOMAIN-CONTAINING PROTEIN"/>
    <property type="match status" value="1"/>
</dbReference>
<sequence length="173" mass="19312">PKKKLPDKFAPLAALPKLPRPESSDPPPDLPALTGTEKIAAGEKEDAERIAMELIGALRAAQDKARDKEDRSIPRGKRRLVSGLRECARGLRANKVRMIFMAANLDGYEALDEKVLEIFRLCEDRDVVLFRFLSKRRLGKALGKNVKMSVVAIENFEGAHDLHKKLRKAVGTF</sequence>
<name>A0ABQ6MX39_9STRA</name>
<evidence type="ECO:0000313" key="5">
    <source>
        <dbReference type="Proteomes" id="UP001165060"/>
    </source>
</evidence>
<feature type="domain" description="Ribosomal protein eL8/eL30/eS12/Gadd45" evidence="3">
    <location>
        <begin position="77"/>
        <end position="162"/>
    </location>
</feature>
<feature type="region of interest" description="Disordered" evidence="2">
    <location>
        <begin position="1"/>
        <end position="38"/>
    </location>
</feature>
<dbReference type="Gene3D" id="3.30.1330.30">
    <property type="match status" value="1"/>
</dbReference>
<protein>
    <recommendedName>
        <fullName evidence="3">Ribosomal protein eL8/eL30/eS12/Gadd45 domain-containing protein</fullName>
    </recommendedName>
</protein>
<gene>
    <name evidence="4" type="ORF">TeGR_g14374</name>
</gene>
<reference evidence="4 5" key="1">
    <citation type="journal article" date="2023" name="Commun. Biol.">
        <title>Genome analysis of Parmales, the sister group of diatoms, reveals the evolutionary specialization of diatoms from phago-mixotrophs to photoautotrophs.</title>
        <authorList>
            <person name="Ban H."/>
            <person name="Sato S."/>
            <person name="Yoshikawa S."/>
            <person name="Yamada K."/>
            <person name="Nakamura Y."/>
            <person name="Ichinomiya M."/>
            <person name="Sato N."/>
            <person name="Blanc-Mathieu R."/>
            <person name="Endo H."/>
            <person name="Kuwata A."/>
            <person name="Ogata H."/>
        </authorList>
    </citation>
    <scope>NUCLEOTIDE SEQUENCE [LARGE SCALE GENOMIC DNA]</scope>
</reference>
<dbReference type="PANTHER" id="PTHR13284">
    <property type="entry name" value="GH01354P"/>
    <property type="match status" value="1"/>
</dbReference>
<evidence type="ECO:0000256" key="2">
    <source>
        <dbReference type="SAM" id="MobiDB-lite"/>
    </source>
</evidence>
<dbReference type="InterPro" id="IPR029064">
    <property type="entry name" value="Ribosomal_eL30-like_sf"/>
</dbReference>
<feature type="non-terminal residue" evidence="4">
    <location>
        <position position="1"/>
    </location>
</feature>
<evidence type="ECO:0000259" key="3">
    <source>
        <dbReference type="Pfam" id="PF01248"/>
    </source>
</evidence>
<keyword evidence="1" id="KW-0175">Coiled coil</keyword>
<feature type="compositionally biased region" description="Low complexity" evidence="2">
    <location>
        <begin position="8"/>
        <end position="17"/>
    </location>
</feature>
<comment type="caution">
    <text evidence="4">The sequence shown here is derived from an EMBL/GenBank/DDBJ whole genome shotgun (WGS) entry which is preliminary data.</text>
</comment>
<accession>A0ABQ6MX39</accession>
<proteinExistence type="predicted"/>